<organism evidence="1">
    <name type="scientific">Fagus sylvatica</name>
    <name type="common">Beechnut</name>
    <dbReference type="NCBI Taxonomy" id="28930"/>
    <lineage>
        <taxon>Eukaryota</taxon>
        <taxon>Viridiplantae</taxon>
        <taxon>Streptophyta</taxon>
        <taxon>Embryophyta</taxon>
        <taxon>Tracheophyta</taxon>
        <taxon>Spermatophyta</taxon>
        <taxon>Magnoliopsida</taxon>
        <taxon>eudicotyledons</taxon>
        <taxon>Gunneridae</taxon>
        <taxon>Pentapetalae</taxon>
        <taxon>rosids</taxon>
        <taxon>fabids</taxon>
        <taxon>Fagales</taxon>
        <taxon>Fagaceae</taxon>
        <taxon>Fagus</taxon>
    </lineage>
</organism>
<dbReference type="EMBL" id="OIVN01000516">
    <property type="protein sequence ID" value="SPC81467.1"/>
    <property type="molecule type" value="Genomic_DNA"/>
</dbReference>
<name>A0A2N9ERM5_FAGSY</name>
<evidence type="ECO:0000313" key="1">
    <source>
        <dbReference type="EMBL" id="SPC81467.1"/>
    </source>
</evidence>
<dbReference type="AlphaFoldDB" id="A0A2N9ERM5"/>
<protein>
    <submittedName>
        <fullName evidence="1">Uncharacterized protein</fullName>
    </submittedName>
</protein>
<gene>
    <name evidence="1" type="ORF">FSB_LOCUS9349</name>
</gene>
<accession>A0A2N9ERM5</accession>
<proteinExistence type="predicted"/>
<reference evidence="1" key="1">
    <citation type="submission" date="2018-02" db="EMBL/GenBank/DDBJ databases">
        <authorList>
            <person name="Cohen D.B."/>
            <person name="Kent A.D."/>
        </authorList>
    </citation>
    <scope>NUCLEOTIDE SEQUENCE</scope>
</reference>
<sequence length="96" mass="10483">MSHRLNRIMCLFGAGFGGPMLSLIGSVLAAMDKSDFDNQCLFSKEIADEVQALQRQIALLQDSLAVLTAYQGEMTSTEGMALGFERGRSPFDDLFS</sequence>